<evidence type="ECO:0000313" key="2">
    <source>
        <dbReference type="EMBL" id="MFB5738534.1"/>
    </source>
</evidence>
<dbReference type="RefSeq" id="WP_375517730.1">
    <property type="nucleotide sequence ID" value="NZ_JBHILI010000014.1"/>
</dbReference>
<dbReference type="Proteomes" id="UP001580391">
    <property type="component" value="Unassembled WGS sequence"/>
</dbReference>
<keyword evidence="1" id="KW-1133">Transmembrane helix</keyword>
<comment type="caution">
    <text evidence="2">The sequence shown here is derived from an EMBL/GenBank/DDBJ whole genome shotgun (WGS) entry which is preliminary data.</text>
</comment>
<evidence type="ECO:0000256" key="1">
    <source>
        <dbReference type="SAM" id="Phobius"/>
    </source>
</evidence>
<evidence type="ECO:0008006" key="4">
    <source>
        <dbReference type="Google" id="ProtNLM"/>
    </source>
</evidence>
<accession>A0ABV5BVZ8</accession>
<keyword evidence="1" id="KW-0812">Transmembrane</keyword>
<dbReference type="NCBIfam" id="NF047528">
    <property type="entry name" value="LIMLP_03685_anti-sigma"/>
    <property type="match status" value="1"/>
</dbReference>
<gene>
    <name evidence="2" type="ORF">ACE5IX_18600</name>
</gene>
<keyword evidence="1" id="KW-0472">Membrane</keyword>
<protein>
    <recommendedName>
        <fullName evidence="4">Transcriptional regulator</fullName>
    </recommendedName>
</protein>
<organism evidence="2 3">
    <name type="scientific">Leptospira wolffii</name>
    <dbReference type="NCBI Taxonomy" id="409998"/>
    <lineage>
        <taxon>Bacteria</taxon>
        <taxon>Pseudomonadati</taxon>
        <taxon>Spirochaetota</taxon>
        <taxon>Spirochaetia</taxon>
        <taxon>Leptospirales</taxon>
        <taxon>Leptospiraceae</taxon>
        <taxon>Leptospira</taxon>
    </lineage>
</organism>
<proteinExistence type="predicted"/>
<dbReference type="EMBL" id="JBHILJ010000018">
    <property type="protein sequence ID" value="MFB5738534.1"/>
    <property type="molecule type" value="Genomic_DNA"/>
</dbReference>
<sequence>MSSIRENIQKFESDPYLFEELVSEFLLDPREESASLLSDLILESDILRSKFESLSKVHANLGILYLPPIEKPKSLSRSIGKYVMLAAAALLLFSLSGYLYSTRFSPLPPVQKEEILSFGSCESDGNPESERIVSGKHSLCEFYFHSDKKGRSFKIRLLPNSVVQVRREELVWLLDFRSGTILIDSLYSPAYLGRYPTDLKLLARGESLRFLGTKVRVSSDKEDKVKIEVLEGSLAWERKTSEIPVVSGKSVSIPSESESPVDLTPEENQDLIEAFDSVRPYESESPSAPTNPGKILYPEASEVPGNRILLKNGSVKKGTSLLQKGDIYILIDKDSVTEFKASEIKRIEFE</sequence>
<evidence type="ECO:0000313" key="3">
    <source>
        <dbReference type="Proteomes" id="UP001580391"/>
    </source>
</evidence>
<keyword evidence="3" id="KW-1185">Reference proteome</keyword>
<feature type="transmembrane region" description="Helical" evidence="1">
    <location>
        <begin position="82"/>
        <end position="100"/>
    </location>
</feature>
<name>A0ABV5BVZ8_9LEPT</name>
<reference evidence="2 3" key="1">
    <citation type="submission" date="2024-09" db="EMBL/GenBank/DDBJ databases">
        <title>Taxonomic and Genotyping Characterization of Leptospira Strains isolated from Multiple Sources in Colombia highlights the importance of intermediate species.</title>
        <authorList>
            <person name="Torres Higuera L."/>
            <person name="Rojas Tapias D."/>
            <person name="Jimenez Velasquez S."/>
            <person name="Renjifo Ibanez C."/>
        </authorList>
    </citation>
    <scope>NUCLEOTIDE SEQUENCE [LARGE SCALE GENOMIC DNA]</scope>
    <source>
        <strain evidence="2 3">Lep080</strain>
    </source>
</reference>